<organism evidence="13 14">
    <name type="scientific">Chrysochromulina tobinii</name>
    <dbReference type="NCBI Taxonomy" id="1460289"/>
    <lineage>
        <taxon>Eukaryota</taxon>
        <taxon>Haptista</taxon>
        <taxon>Haptophyta</taxon>
        <taxon>Prymnesiophyceae</taxon>
        <taxon>Prymnesiales</taxon>
        <taxon>Chrysochromulinaceae</taxon>
        <taxon>Chrysochromulina</taxon>
    </lineage>
</organism>
<dbReference type="EC" id="2.7.1.137" evidence="2"/>
<evidence type="ECO:0000313" key="14">
    <source>
        <dbReference type="Proteomes" id="UP000037460"/>
    </source>
</evidence>
<comment type="similarity">
    <text evidence="8 9">Belongs to the PI3/PI4-kinase family.</text>
</comment>
<dbReference type="PANTHER" id="PTHR10048:SF7">
    <property type="entry name" value="PHOSPHATIDYLINOSITOL 3-KINASE CATALYTIC SUBUNIT TYPE 3"/>
    <property type="match status" value="1"/>
</dbReference>
<dbReference type="GO" id="GO:0034271">
    <property type="term" value="C:phosphatidylinositol 3-kinase complex, class III, type I"/>
    <property type="evidence" value="ECO:0007669"/>
    <property type="project" value="TreeGrafter"/>
</dbReference>
<sequence length="780" mass="87283">MPGSRLRWNEWITFRAKYCDLSPDAWVALTLIGSAGPLAARTIGTARLPLFSEAQQLRTGVVTVLLDLSQGGDAVAEAAANGVGEATGEATSGAAGCAADVEEMARLEELAARHEEVTAQADRHLDWLNRPTFVHLEQRQLELSRRIERHLLTVQLPDFEYPVLFHEKAGARASGWASGLHDSPVSVVLVSDLERPENNPALHKHHKLARSLLSAGFVKELKPDAEERRRLEALVQQPPTTRLREEERELLWKFRYSLTKDKRALTKLLKCVDWADSREVQQAESLVHQWVEVDVQDLLELLGGTFVGAAAWVRAFAVVGLRDRASDEQLLSYLLSLVQALQYERQNNQPPSEGPLASLLIARAVRNAELANFLHWYLLVERNSRHGTHYAHVHDSFLELLKATDPNTVLAFRRQEAFITALSQASASLKASGENRPKRVQRLRAMFDEPSHLGPLKQLDFPLLMPLDPTWRITASMPEKAYVFKSAMQPLGFTFTTVRAGEDSSTAKGAQGGGEYSIIFKSGDDLRQDQLVLQMLQLMDKVLREQGLDLQLTSFRVLATGPGMGLVERVPDCEPLAEILKENRGDIRRYLELKHPSASPLDGADPRKGPGIDPNVLETFVKSCAGYCVTMYLLGVGDRHLDNLMLRSNGALFHIDFGYLFGRDPKPFPPPMKLCKEMVEVMGGADSMWYARFRLLCCEAFNILRAEANLILNLLMLMVDAEIQDLRGEVEVLSVAKKFRLDLNNEEASRHFQELINESVGALFPQLVERLHTLAQWARA</sequence>
<keyword evidence="3 8" id="KW-0808">Transferase</keyword>
<feature type="domain" description="PI3K/PI4K catalytic" evidence="10">
    <location>
        <begin position="477"/>
        <end position="764"/>
    </location>
</feature>
<name>A0A0M0LBY6_9EUKA</name>
<dbReference type="GO" id="GO:0005777">
    <property type="term" value="C:peroxisome"/>
    <property type="evidence" value="ECO:0007669"/>
    <property type="project" value="TreeGrafter"/>
</dbReference>
<dbReference type="GO" id="GO:0005524">
    <property type="term" value="F:ATP binding"/>
    <property type="evidence" value="ECO:0007669"/>
    <property type="project" value="UniProtKB-UniRule"/>
</dbReference>
<protein>
    <recommendedName>
        <fullName evidence="2">phosphatidylinositol 3-kinase</fullName>
        <ecNumber evidence="2">2.7.1.137</ecNumber>
    </recommendedName>
</protein>
<accession>A0A0M0LBY6</accession>
<dbReference type="InterPro" id="IPR015433">
    <property type="entry name" value="PI3/4_kinase"/>
</dbReference>
<evidence type="ECO:0000256" key="1">
    <source>
        <dbReference type="ARBA" id="ARBA00004184"/>
    </source>
</evidence>
<dbReference type="SUPFAM" id="SSF56112">
    <property type="entry name" value="Protein kinase-like (PK-like)"/>
    <property type="match status" value="1"/>
</dbReference>
<dbReference type="GO" id="GO:0006897">
    <property type="term" value="P:endocytosis"/>
    <property type="evidence" value="ECO:0007669"/>
    <property type="project" value="TreeGrafter"/>
</dbReference>
<dbReference type="InterPro" id="IPR000403">
    <property type="entry name" value="PI3/4_kinase_cat_dom"/>
</dbReference>
<dbReference type="PANTHER" id="PTHR10048">
    <property type="entry name" value="PHOSPHATIDYLINOSITOL KINASE"/>
    <property type="match status" value="1"/>
</dbReference>
<gene>
    <name evidence="13" type="ORF">Ctob_016189</name>
</gene>
<feature type="domain" description="PIK helical" evidence="11">
    <location>
        <begin position="217"/>
        <end position="404"/>
    </location>
</feature>
<dbReference type="PROSITE" id="PS00916">
    <property type="entry name" value="PI3_4_KINASE_2"/>
    <property type="match status" value="1"/>
</dbReference>
<dbReference type="Gene3D" id="1.10.1070.11">
    <property type="entry name" value="Phosphatidylinositol 3-/4-kinase, catalytic domain"/>
    <property type="match status" value="1"/>
</dbReference>
<keyword evidence="4 8" id="KW-0547">Nucleotide-binding</keyword>
<evidence type="ECO:0000256" key="5">
    <source>
        <dbReference type="ARBA" id="ARBA00022777"/>
    </source>
</evidence>
<dbReference type="InterPro" id="IPR008290">
    <property type="entry name" value="PI3K_Vps34"/>
</dbReference>
<dbReference type="GO" id="GO:0048015">
    <property type="term" value="P:phosphatidylinositol-mediated signaling"/>
    <property type="evidence" value="ECO:0007669"/>
    <property type="project" value="TreeGrafter"/>
</dbReference>
<evidence type="ECO:0000256" key="8">
    <source>
        <dbReference type="PIRNR" id="PIRNR000587"/>
    </source>
</evidence>
<keyword evidence="5 8" id="KW-0418">Kinase</keyword>
<feature type="domain" description="C2 PI3K-type" evidence="12">
    <location>
        <begin position="1"/>
        <end position="116"/>
    </location>
</feature>
<evidence type="ECO:0000256" key="4">
    <source>
        <dbReference type="ARBA" id="ARBA00022741"/>
    </source>
</evidence>
<dbReference type="Pfam" id="PF00792">
    <property type="entry name" value="PI3K_C2"/>
    <property type="match status" value="1"/>
</dbReference>
<keyword evidence="7" id="KW-0472">Membrane</keyword>
<keyword evidence="14" id="KW-1185">Reference proteome</keyword>
<dbReference type="InterPro" id="IPR011009">
    <property type="entry name" value="Kinase-like_dom_sf"/>
</dbReference>
<dbReference type="CDD" id="cd00896">
    <property type="entry name" value="PI3Kc_III"/>
    <property type="match status" value="1"/>
</dbReference>
<evidence type="ECO:0000256" key="9">
    <source>
        <dbReference type="PROSITE-ProRule" id="PRU00880"/>
    </source>
</evidence>
<dbReference type="Proteomes" id="UP000037460">
    <property type="component" value="Unassembled WGS sequence"/>
</dbReference>
<dbReference type="GO" id="GO:0034272">
    <property type="term" value="C:phosphatidylinositol 3-kinase complex, class III, type II"/>
    <property type="evidence" value="ECO:0007669"/>
    <property type="project" value="TreeGrafter"/>
</dbReference>
<dbReference type="InterPro" id="IPR057756">
    <property type="entry name" value="PI3-kinase_type3/VPS34_cat"/>
</dbReference>
<dbReference type="PROSITE" id="PS00915">
    <property type="entry name" value="PI3_4_KINASE_1"/>
    <property type="match status" value="1"/>
</dbReference>
<comment type="subcellular location">
    <subcellularLocation>
        <location evidence="1">Endomembrane system</location>
        <topology evidence="1">Peripheral membrane protein</topology>
    </subcellularLocation>
</comment>
<dbReference type="AlphaFoldDB" id="A0A0M0LBY6"/>
<dbReference type="InterPro" id="IPR002420">
    <property type="entry name" value="PI3K-type_C2_dom"/>
</dbReference>
<dbReference type="PROSITE" id="PS51547">
    <property type="entry name" value="C2_PI3K"/>
    <property type="match status" value="1"/>
</dbReference>
<comment type="caution">
    <text evidence="13">The sequence shown here is derived from an EMBL/GenBank/DDBJ whole genome shotgun (WGS) entry which is preliminary data.</text>
</comment>
<evidence type="ECO:0000256" key="7">
    <source>
        <dbReference type="ARBA" id="ARBA00023136"/>
    </source>
</evidence>
<evidence type="ECO:0000259" key="10">
    <source>
        <dbReference type="PROSITE" id="PS50290"/>
    </source>
</evidence>
<evidence type="ECO:0000259" key="12">
    <source>
        <dbReference type="PROSITE" id="PS51547"/>
    </source>
</evidence>
<dbReference type="PIRSF" id="PIRSF000587">
    <property type="entry name" value="PI3K_Vps34"/>
    <property type="match status" value="1"/>
</dbReference>
<reference evidence="14" key="1">
    <citation type="journal article" date="2015" name="PLoS Genet.">
        <title>Genome Sequence and Transcriptome Analyses of Chrysochromulina tobin: Metabolic Tools for Enhanced Algal Fitness in the Prominent Order Prymnesiales (Haptophyceae).</title>
        <authorList>
            <person name="Hovde B.T."/>
            <person name="Deodato C.R."/>
            <person name="Hunsperger H.M."/>
            <person name="Ryken S.A."/>
            <person name="Yost W."/>
            <person name="Jha R.K."/>
            <person name="Patterson J."/>
            <person name="Monnat R.J. Jr."/>
            <person name="Barlow S.B."/>
            <person name="Starkenburg S.R."/>
            <person name="Cattolico R.A."/>
        </authorList>
    </citation>
    <scope>NUCLEOTIDE SEQUENCE</scope>
    <source>
        <strain evidence="14">CCMP291</strain>
    </source>
</reference>
<dbReference type="InterPro" id="IPR035892">
    <property type="entry name" value="C2_domain_sf"/>
</dbReference>
<dbReference type="Pfam" id="PF00454">
    <property type="entry name" value="PI3_PI4_kinase"/>
    <property type="match status" value="1"/>
</dbReference>
<dbReference type="SUPFAM" id="SSF49562">
    <property type="entry name" value="C2 domain (Calcium/lipid-binding domain, CaLB)"/>
    <property type="match status" value="1"/>
</dbReference>
<evidence type="ECO:0000256" key="2">
    <source>
        <dbReference type="ARBA" id="ARBA00012073"/>
    </source>
</evidence>
<dbReference type="InterPro" id="IPR018936">
    <property type="entry name" value="PI3/4_kinase_CS"/>
</dbReference>
<evidence type="ECO:0000256" key="6">
    <source>
        <dbReference type="ARBA" id="ARBA00022840"/>
    </source>
</evidence>
<dbReference type="GO" id="GO:0000407">
    <property type="term" value="C:phagophore assembly site"/>
    <property type="evidence" value="ECO:0007669"/>
    <property type="project" value="TreeGrafter"/>
</dbReference>
<dbReference type="FunFam" id="3.30.1010.10:FF:000016">
    <property type="entry name" value="Phosphatidylinositol 3-kinase catalytic subunit type 3"/>
    <property type="match status" value="1"/>
</dbReference>
<dbReference type="Gene3D" id="2.60.40.150">
    <property type="entry name" value="C2 domain"/>
    <property type="match status" value="1"/>
</dbReference>
<dbReference type="InterPro" id="IPR016024">
    <property type="entry name" value="ARM-type_fold"/>
</dbReference>
<dbReference type="PROSITE" id="PS51545">
    <property type="entry name" value="PIK_HELICAL"/>
    <property type="match status" value="1"/>
</dbReference>
<dbReference type="GO" id="GO:0016303">
    <property type="term" value="F:1-phosphatidylinositol-3-kinase activity"/>
    <property type="evidence" value="ECO:0007669"/>
    <property type="project" value="UniProtKB-EC"/>
</dbReference>
<dbReference type="InterPro" id="IPR042236">
    <property type="entry name" value="PI3K_accessory_sf"/>
</dbReference>
<dbReference type="InterPro" id="IPR001263">
    <property type="entry name" value="PI3K_accessory_dom"/>
</dbReference>
<dbReference type="Gene3D" id="1.25.40.70">
    <property type="entry name" value="Phosphatidylinositol 3-kinase, accessory domain (PIK)"/>
    <property type="match status" value="1"/>
</dbReference>
<dbReference type="FunFam" id="1.10.1070.11:FF:000002">
    <property type="entry name" value="Phosphatidylinositol 3-kinase catalytic subunit type 3"/>
    <property type="match status" value="1"/>
</dbReference>
<keyword evidence="6 8" id="KW-0067">ATP-binding</keyword>
<evidence type="ECO:0000256" key="3">
    <source>
        <dbReference type="ARBA" id="ARBA00022679"/>
    </source>
</evidence>
<dbReference type="GO" id="GO:0005768">
    <property type="term" value="C:endosome"/>
    <property type="evidence" value="ECO:0007669"/>
    <property type="project" value="TreeGrafter"/>
</dbReference>
<dbReference type="GO" id="GO:0000045">
    <property type="term" value="P:autophagosome assembly"/>
    <property type="evidence" value="ECO:0007669"/>
    <property type="project" value="TreeGrafter"/>
</dbReference>
<dbReference type="SMART" id="SM00146">
    <property type="entry name" value="PI3Kc"/>
    <property type="match status" value="1"/>
</dbReference>
<dbReference type="SMART" id="SM00145">
    <property type="entry name" value="PI3Ka"/>
    <property type="match status" value="1"/>
</dbReference>
<dbReference type="SUPFAM" id="SSF48371">
    <property type="entry name" value="ARM repeat"/>
    <property type="match status" value="1"/>
</dbReference>
<dbReference type="Pfam" id="PF00613">
    <property type="entry name" value="PI3Ka"/>
    <property type="match status" value="1"/>
</dbReference>
<proteinExistence type="inferred from homology"/>
<dbReference type="InterPro" id="IPR036940">
    <property type="entry name" value="PI3/4_kinase_cat_sf"/>
</dbReference>
<evidence type="ECO:0000313" key="13">
    <source>
        <dbReference type="EMBL" id="KOO48198.1"/>
    </source>
</evidence>
<evidence type="ECO:0000259" key="11">
    <source>
        <dbReference type="PROSITE" id="PS51545"/>
    </source>
</evidence>
<dbReference type="PROSITE" id="PS50290">
    <property type="entry name" value="PI3_4_KINASE_3"/>
    <property type="match status" value="1"/>
</dbReference>
<dbReference type="OrthoDB" id="67688at2759"/>
<dbReference type="EMBL" id="JWZX01000542">
    <property type="protein sequence ID" value="KOO48198.1"/>
    <property type="molecule type" value="Genomic_DNA"/>
</dbReference>
<dbReference type="Gene3D" id="3.30.1010.10">
    <property type="entry name" value="Phosphatidylinositol 3-kinase Catalytic Subunit, Chain A, domain 4"/>
    <property type="match status" value="1"/>
</dbReference>